<sequence length="147" mass="15273">MSGTRADGAAGSDGSAGSGSDGALVCPCGSGSDYAECCGPLHAGEPAPSAERLMRSRFSAFALGLPDYLLASWDPETRPATLELDVDVIWRRLVVRDVSGGGAEDASGHVAFTAVARGPGGRIELRERSRFRRGASGRWGYLDGVED</sequence>
<dbReference type="SUPFAM" id="SSF54427">
    <property type="entry name" value="NTF2-like"/>
    <property type="match status" value="1"/>
</dbReference>
<feature type="region of interest" description="Disordered" evidence="1">
    <location>
        <begin position="1"/>
        <end position="20"/>
    </location>
</feature>
<keyword evidence="4" id="KW-1185">Reference proteome</keyword>
<dbReference type="Gene3D" id="3.10.450.50">
    <property type="match status" value="1"/>
</dbReference>
<dbReference type="InterPro" id="IPR032710">
    <property type="entry name" value="NTF2-like_dom_sf"/>
</dbReference>
<dbReference type="Proteomes" id="UP000831786">
    <property type="component" value="Chromosome"/>
</dbReference>
<feature type="compositionally biased region" description="Low complexity" evidence="1">
    <location>
        <begin position="1"/>
        <end position="13"/>
    </location>
</feature>
<dbReference type="EMBL" id="CP095045">
    <property type="protein sequence ID" value="UOQ55833.1"/>
    <property type="molecule type" value="Genomic_DNA"/>
</dbReference>
<gene>
    <name evidence="3" type="ORF">MUN78_08905</name>
</gene>
<dbReference type="RefSeq" id="WP_244725873.1">
    <property type="nucleotide sequence ID" value="NZ_CP095045.1"/>
</dbReference>
<dbReference type="Pfam" id="PF02810">
    <property type="entry name" value="SEC-C"/>
    <property type="match status" value="1"/>
</dbReference>
<evidence type="ECO:0000313" key="4">
    <source>
        <dbReference type="Proteomes" id="UP000831786"/>
    </source>
</evidence>
<protein>
    <submittedName>
        <fullName evidence="3">SEC-C domain-containing protein</fullName>
    </submittedName>
</protein>
<dbReference type="Pfam" id="PF17775">
    <property type="entry name" value="YchJ_M-like"/>
    <property type="match status" value="1"/>
</dbReference>
<evidence type="ECO:0000313" key="3">
    <source>
        <dbReference type="EMBL" id="UOQ55833.1"/>
    </source>
</evidence>
<name>A0ABY4FIJ6_9MICO</name>
<evidence type="ECO:0000256" key="1">
    <source>
        <dbReference type="SAM" id="MobiDB-lite"/>
    </source>
</evidence>
<dbReference type="InterPro" id="IPR048469">
    <property type="entry name" value="YchJ-like_M"/>
</dbReference>
<organism evidence="3 4">
    <name type="scientific">Leucobacter allii</name>
    <dbReference type="NCBI Taxonomy" id="2932247"/>
    <lineage>
        <taxon>Bacteria</taxon>
        <taxon>Bacillati</taxon>
        <taxon>Actinomycetota</taxon>
        <taxon>Actinomycetes</taxon>
        <taxon>Micrococcales</taxon>
        <taxon>Microbacteriaceae</taxon>
        <taxon>Leucobacter</taxon>
    </lineage>
</organism>
<feature type="domain" description="YchJ-like middle NTF2-like" evidence="2">
    <location>
        <begin position="49"/>
        <end position="144"/>
    </location>
</feature>
<accession>A0ABY4FIJ6</accession>
<evidence type="ECO:0000259" key="2">
    <source>
        <dbReference type="Pfam" id="PF17775"/>
    </source>
</evidence>
<proteinExistence type="predicted"/>
<reference evidence="3 4" key="1">
    <citation type="submission" date="2022-04" db="EMBL/GenBank/DDBJ databases">
        <title>Leucobacter sp. isolated from rhizosphere of garlic.</title>
        <authorList>
            <person name="Won M."/>
            <person name="Lee C.-M."/>
            <person name="Woen H.-Y."/>
            <person name="Kwon S.-W."/>
        </authorList>
    </citation>
    <scope>NUCLEOTIDE SEQUENCE [LARGE SCALE GENOMIC DNA]</scope>
    <source>
        <strain evidence="3 4">H21R-40</strain>
    </source>
</reference>
<dbReference type="InterPro" id="IPR004027">
    <property type="entry name" value="SEC_C_motif"/>
</dbReference>